<dbReference type="InterPro" id="IPR000997">
    <property type="entry name" value="Cholinesterase"/>
</dbReference>
<dbReference type="GO" id="GO:0004104">
    <property type="term" value="F:cholinesterase activity"/>
    <property type="evidence" value="ECO:0007669"/>
    <property type="project" value="InterPro"/>
</dbReference>
<protein>
    <recommendedName>
        <fullName evidence="5">Carboxylic ester hydrolase</fullName>
        <ecNumber evidence="5">3.1.1.-</ecNumber>
    </recommendedName>
</protein>
<comment type="caution">
    <text evidence="7">The sequence shown here is derived from an EMBL/GenBank/DDBJ whole genome shotgun (WGS) entry which is preliminary data.</text>
</comment>
<evidence type="ECO:0000313" key="8">
    <source>
        <dbReference type="Proteomes" id="UP000633205"/>
    </source>
</evidence>
<gene>
    <name evidence="7" type="ORF">GCM10010915_05610</name>
</gene>
<dbReference type="PANTHER" id="PTHR43918">
    <property type="entry name" value="ACETYLCHOLINESTERASE"/>
    <property type="match status" value="1"/>
</dbReference>
<evidence type="ECO:0000259" key="6">
    <source>
        <dbReference type="Pfam" id="PF00135"/>
    </source>
</evidence>
<dbReference type="InterPro" id="IPR002018">
    <property type="entry name" value="CarbesteraseB"/>
</dbReference>
<dbReference type="AlphaFoldDB" id="A0A916Y3U3"/>
<keyword evidence="2 5" id="KW-0378">Hydrolase</keyword>
<feature type="active site" description="Charge relay system" evidence="4">
    <location>
        <position position="311"/>
    </location>
</feature>
<evidence type="ECO:0000256" key="5">
    <source>
        <dbReference type="RuleBase" id="RU361235"/>
    </source>
</evidence>
<sequence length="513" mass="55012">MEQLVVETDAGRVRGVRCGEAMRFAGIPYAAPAAGRHRFRPPQPVTPWSGVRDADDFGPAAFQLIRPGRANDIGPMGDDSLVLNVWTPEHSGSRPVLFWIHGGGFGQGVGHSDVNDGARLAMAEDVVVVSVNHRLGLFGYLDLEHVAGERFAGSSIAGMLDLERALEWVRDNIAAFGGDPENVTIFGHSGGGGKVATLMAMPRARQLFHRAVIHGGPPFGYRDIPAAADAADRLIRELGLRPDTIDSIADIPGERLLEAQAALGVGAVPGVNGMLFAPVVGTEHFPERPENALASGAAAGIDLMAGTSVDEADYVLFANPAWLEPEFDISAADLVARVASSIDSPDRADELVAGYRAQGDARNIDLLRDIMSDQFLVRTRRLVEAKIGGDGKDAFLYACDVNHGQEIGAFHGVQMPFFFDTVTEASERMPIAATPENLALAAEARHAHAEFARTGRPALPGDAWRAYGRDDKAQYVFGESGSAVVNDPYGDRHELWRDVVATSRVDPWARLFA</sequence>
<dbReference type="Proteomes" id="UP000633205">
    <property type="component" value="Unassembled WGS sequence"/>
</dbReference>
<evidence type="ECO:0000256" key="3">
    <source>
        <dbReference type="ARBA" id="ARBA00023157"/>
    </source>
</evidence>
<reference evidence="7" key="2">
    <citation type="submission" date="2020-09" db="EMBL/GenBank/DDBJ databases">
        <authorList>
            <person name="Sun Q."/>
            <person name="Zhou Y."/>
        </authorList>
    </citation>
    <scope>NUCLEOTIDE SEQUENCE</scope>
    <source>
        <strain evidence="7">CGMCC 1.15152</strain>
    </source>
</reference>
<feature type="active site" description="Acyl-ester intermediate" evidence="4">
    <location>
        <position position="189"/>
    </location>
</feature>
<dbReference type="EMBL" id="BMHO01000001">
    <property type="protein sequence ID" value="GGD28456.1"/>
    <property type="molecule type" value="Genomic_DNA"/>
</dbReference>
<reference evidence="7" key="1">
    <citation type="journal article" date="2014" name="Int. J. Syst. Evol. Microbiol.">
        <title>Complete genome sequence of Corynebacterium casei LMG S-19264T (=DSM 44701T), isolated from a smear-ripened cheese.</title>
        <authorList>
            <consortium name="US DOE Joint Genome Institute (JGI-PGF)"/>
            <person name="Walter F."/>
            <person name="Albersmeier A."/>
            <person name="Kalinowski J."/>
            <person name="Ruckert C."/>
        </authorList>
    </citation>
    <scope>NUCLEOTIDE SEQUENCE</scope>
    <source>
        <strain evidence="7">CGMCC 1.15152</strain>
    </source>
</reference>
<keyword evidence="8" id="KW-1185">Reference proteome</keyword>
<dbReference type="Gene3D" id="3.40.50.1820">
    <property type="entry name" value="alpha/beta hydrolase"/>
    <property type="match status" value="1"/>
</dbReference>
<dbReference type="SUPFAM" id="SSF53474">
    <property type="entry name" value="alpha/beta-Hydrolases"/>
    <property type="match status" value="1"/>
</dbReference>
<dbReference type="EC" id="3.1.1.-" evidence="5"/>
<dbReference type="PROSITE" id="PS00122">
    <property type="entry name" value="CARBOXYLESTERASE_B_1"/>
    <property type="match status" value="1"/>
</dbReference>
<name>A0A916Y3U3_9MICO</name>
<dbReference type="InterPro" id="IPR019826">
    <property type="entry name" value="Carboxylesterase_B_AS"/>
</dbReference>
<keyword evidence="3" id="KW-1015">Disulfide bond</keyword>
<dbReference type="Pfam" id="PF00135">
    <property type="entry name" value="COesterase"/>
    <property type="match status" value="1"/>
</dbReference>
<accession>A0A916Y3U3</accession>
<dbReference type="InterPro" id="IPR029058">
    <property type="entry name" value="AB_hydrolase_fold"/>
</dbReference>
<evidence type="ECO:0000256" key="4">
    <source>
        <dbReference type="PIRSR" id="PIRSR600997-1"/>
    </source>
</evidence>
<comment type="similarity">
    <text evidence="1 5">Belongs to the type-B carboxylesterase/lipase family.</text>
</comment>
<evidence type="ECO:0000313" key="7">
    <source>
        <dbReference type="EMBL" id="GGD28456.1"/>
    </source>
</evidence>
<dbReference type="PRINTS" id="PR00878">
    <property type="entry name" value="CHOLNESTRASE"/>
</dbReference>
<dbReference type="InterPro" id="IPR050654">
    <property type="entry name" value="AChE-related_enzymes"/>
</dbReference>
<dbReference type="PANTHER" id="PTHR43918:SF4">
    <property type="entry name" value="CARBOXYLIC ESTER HYDROLASE"/>
    <property type="match status" value="1"/>
</dbReference>
<evidence type="ECO:0000256" key="1">
    <source>
        <dbReference type="ARBA" id="ARBA00005964"/>
    </source>
</evidence>
<dbReference type="RefSeq" id="WP_188710786.1">
    <property type="nucleotide sequence ID" value="NZ_BMHO01000001.1"/>
</dbReference>
<evidence type="ECO:0000256" key="2">
    <source>
        <dbReference type="ARBA" id="ARBA00022801"/>
    </source>
</evidence>
<proteinExistence type="inferred from homology"/>
<feature type="active site" description="Charge relay system" evidence="4">
    <location>
        <position position="411"/>
    </location>
</feature>
<feature type="domain" description="Carboxylesterase type B" evidence="6">
    <location>
        <begin position="3"/>
        <end position="476"/>
    </location>
</feature>
<organism evidence="7 8">
    <name type="scientific">Microbacterium faecale</name>
    <dbReference type="NCBI Taxonomy" id="1804630"/>
    <lineage>
        <taxon>Bacteria</taxon>
        <taxon>Bacillati</taxon>
        <taxon>Actinomycetota</taxon>
        <taxon>Actinomycetes</taxon>
        <taxon>Micrococcales</taxon>
        <taxon>Microbacteriaceae</taxon>
        <taxon>Microbacterium</taxon>
    </lineage>
</organism>